<dbReference type="PIRSF" id="PIRSF006060">
    <property type="entry name" value="AA_transporter"/>
    <property type="match status" value="1"/>
</dbReference>
<feature type="transmembrane region" description="Helical" evidence="7">
    <location>
        <begin position="15"/>
        <end position="36"/>
    </location>
</feature>
<dbReference type="RefSeq" id="WP_089074445.1">
    <property type="nucleotide sequence ID" value="NZ_CBCSAM010000008.1"/>
</dbReference>
<accession>A0A220VGQ1</accession>
<keyword evidence="6 7" id="KW-0472">Membrane</keyword>
<dbReference type="GO" id="GO:0015171">
    <property type="term" value="F:amino acid transmembrane transporter activity"/>
    <property type="evidence" value="ECO:0007669"/>
    <property type="project" value="TreeGrafter"/>
</dbReference>
<dbReference type="GO" id="GO:0016020">
    <property type="term" value="C:membrane"/>
    <property type="evidence" value="ECO:0007669"/>
    <property type="project" value="UniProtKB-SubCell"/>
</dbReference>
<dbReference type="PROSITE" id="PS00218">
    <property type="entry name" value="AMINO_ACID_PERMEASE_1"/>
    <property type="match status" value="1"/>
</dbReference>
<name>A0A220VGQ1_9GAMM</name>
<evidence type="ECO:0000256" key="5">
    <source>
        <dbReference type="ARBA" id="ARBA00022989"/>
    </source>
</evidence>
<feature type="transmembrane region" description="Helical" evidence="7">
    <location>
        <begin position="42"/>
        <end position="59"/>
    </location>
</feature>
<feature type="transmembrane region" description="Helical" evidence="7">
    <location>
        <begin position="435"/>
        <end position="452"/>
    </location>
</feature>
<feature type="transmembrane region" description="Helical" evidence="7">
    <location>
        <begin position="154"/>
        <end position="173"/>
    </location>
</feature>
<feature type="transmembrane region" description="Helical" evidence="7">
    <location>
        <begin position="287"/>
        <end position="312"/>
    </location>
</feature>
<keyword evidence="4" id="KW-0029">Amino-acid transport</keyword>
<keyword evidence="2" id="KW-0813">Transport</keyword>
<feature type="transmembrane region" description="Helical" evidence="7">
    <location>
        <begin position="193"/>
        <end position="213"/>
    </location>
</feature>
<dbReference type="EMBL" id="CP022356">
    <property type="protein sequence ID" value="ASK79537.1"/>
    <property type="molecule type" value="Genomic_DNA"/>
</dbReference>
<protein>
    <submittedName>
        <fullName evidence="9">Lysine transporter</fullName>
    </submittedName>
</protein>
<keyword evidence="5 7" id="KW-1133">Transmembrane helix</keyword>
<dbReference type="OrthoDB" id="9762947at2"/>
<feature type="transmembrane region" description="Helical" evidence="7">
    <location>
        <begin position="96"/>
        <end position="118"/>
    </location>
</feature>
<dbReference type="Gene3D" id="1.20.1740.10">
    <property type="entry name" value="Amino acid/polyamine transporter I"/>
    <property type="match status" value="1"/>
</dbReference>
<evidence type="ECO:0000256" key="6">
    <source>
        <dbReference type="ARBA" id="ARBA00023136"/>
    </source>
</evidence>
<feature type="transmembrane region" description="Helical" evidence="7">
    <location>
        <begin position="234"/>
        <end position="255"/>
    </location>
</feature>
<comment type="subcellular location">
    <subcellularLocation>
        <location evidence="1">Membrane</location>
        <topology evidence="1">Multi-pass membrane protein</topology>
    </subcellularLocation>
</comment>
<feature type="transmembrane region" description="Helical" evidence="7">
    <location>
        <begin position="402"/>
        <end position="423"/>
    </location>
</feature>
<gene>
    <name evidence="9" type="ORF">CF386_10800</name>
</gene>
<feature type="domain" description="Amino acid permease/ SLC12A" evidence="8">
    <location>
        <begin position="14"/>
        <end position="454"/>
    </location>
</feature>
<dbReference type="InterPro" id="IPR050524">
    <property type="entry name" value="APC_YAT"/>
</dbReference>
<dbReference type="FunFam" id="1.20.1740.10:FF:000001">
    <property type="entry name" value="Amino acid permease"/>
    <property type="match status" value="1"/>
</dbReference>
<evidence type="ECO:0000256" key="7">
    <source>
        <dbReference type="SAM" id="Phobius"/>
    </source>
</evidence>
<dbReference type="PANTHER" id="PTHR43341">
    <property type="entry name" value="AMINO ACID PERMEASE"/>
    <property type="match status" value="1"/>
</dbReference>
<feature type="transmembrane region" description="Helical" evidence="7">
    <location>
        <begin position="332"/>
        <end position="352"/>
    </location>
</feature>
<dbReference type="Proteomes" id="UP000242175">
    <property type="component" value="Chromosome small"/>
</dbReference>
<evidence type="ECO:0000256" key="3">
    <source>
        <dbReference type="ARBA" id="ARBA00022692"/>
    </source>
</evidence>
<dbReference type="PANTHER" id="PTHR43341:SF1">
    <property type="entry name" value="GENERAL AMINO-ACID PERMEASE GAP1"/>
    <property type="match status" value="1"/>
</dbReference>
<reference evidence="9 10" key="1">
    <citation type="journal article" date="2016" name="Int. J. Syst. Evol. Microbiol.">
        <title>Paraphotobacterium marinum gen. nov., sp. nov., a member of the family Vibrionaceae, isolated from surface seawater.</title>
        <authorList>
            <person name="Huang Z."/>
            <person name="Dong C."/>
            <person name="Shao Z."/>
        </authorList>
    </citation>
    <scope>NUCLEOTIDE SEQUENCE [LARGE SCALE GENOMIC DNA]</scope>
    <source>
        <strain evidence="9 10">NSCS20N07D</strain>
    </source>
</reference>
<evidence type="ECO:0000256" key="2">
    <source>
        <dbReference type="ARBA" id="ARBA00022448"/>
    </source>
</evidence>
<sequence length="455" mass="49962">MENIGLKRNLKARHLNMIALGGSIGTGIFLGSGYALHVAGPAGAVLAYALLSIMVYFLITSLGEMATFRPTSGSFCEYSTDYVGPSFGFAMGINYWFNWAITIAAEISAAAIIMKFWFPDISPILISSLIFLLVLFFNVFSVKIFGETEYILSFIKVAVIITFIILAFALVVSKPSLASQNIFTADGPFHQGFYGFMSVFLIAGFSFQGCELIGISAGETKDPQKSIPKAVRSVFWRLILFYILATALIGLLIPFNDPKLFIQDSVESSPFTLIFMKFFGQGLATNFINLVILIAVISAANASMYASTRTLFSMGQKSQAPKIFAKTNKYGLPIYALIATALVGSAFLLSAFSKNENIFSTLLTISALCGFIAWFGIALSHFKFRKSIGEDKVNNLKYKSKFYPIAPLLAMIFIVIIIAGQITQFDLNLINILENYGALIIFIALIIIHKIFSKR</sequence>
<evidence type="ECO:0000259" key="8">
    <source>
        <dbReference type="Pfam" id="PF00324"/>
    </source>
</evidence>
<evidence type="ECO:0000313" key="9">
    <source>
        <dbReference type="EMBL" id="ASK79537.1"/>
    </source>
</evidence>
<dbReference type="InterPro" id="IPR004841">
    <property type="entry name" value="AA-permease/SLC12A_dom"/>
</dbReference>
<organism evidence="9 10">
    <name type="scientific">Paraphotobacterium marinum</name>
    <dbReference type="NCBI Taxonomy" id="1755811"/>
    <lineage>
        <taxon>Bacteria</taxon>
        <taxon>Pseudomonadati</taxon>
        <taxon>Pseudomonadota</taxon>
        <taxon>Gammaproteobacteria</taxon>
        <taxon>Vibrionales</taxon>
        <taxon>Vibrionaceae</taxon>
        <taxon>Paraphotobacterium</taxon>
    </lineage>
</organism>
<evidence type="ECO:0000313" key="10">
    <source>
        <dbReference type="Proteomes" id="UP000242175"/>
    </source>
</evidence>
<dbReference type="KEGG" id="pmai:CF386_10800"/>
<keyword evidence="3 7" id="KW-0812">Transmembrane</keyword>
<dbReference type="Pfam" id="PF00324">
    <property type="entry name" value="AA_permease"/>
    <property type="match status" value="1"/>
</dbReference>
<keyword evidence="10" id="KW-1185">Reference proteome</keyword>
<feature type="transmembrane region" description="Helical" evidence="7">
    <location>
        <begin position="358"/>
        <end position="382"/>
    </location>
</feature>
<evidence type="ECO:0000256" key="4">
    <source>
        <dbReference type="ARBA" id="ARBA00022970"/>
    </source>
</evidence>
<feature type="transmembrane region" description="Helical" evidence="7">
    <location>
        <begin position="124"/>
        <end position="142"/>
    </location>
</feature>
<proteinExistence type="predicted"/>
<dbReference type="InterPro" id="IPR004840">
    <property type="entry name" value="Amino_acid_permease_CS"/>
</dbReference>
<dbReference type="AlphaFoldDB" id="A0A220VGQ1"/>
<evidence type="ECO:0000256" key="1">
    <source>
        <dbReference type="ARBA" id="ARBA00004141"/>
    </source>
</evidence>